<name>A0A640TAB9_STRNI</name>
<reference evidence="4 6" key="2">
    <citation type="submission" date="2022-12" db="EMBL/GenBank/DDBJ databases">
        <authorList>
            <person name="Ruckert C."/>
            <person name="Busche T."/>
            <person name="Kalinowski J."/>
            <person name="Wittmann C."/>
        </authorList>
    </citation>
    <scope>NUCLEOTIDE SEQUENCE [LARGE SCALE GENOMIC DNA]</scope>
    <source>
        <strain evidence="4 6">DSM 40555</strain>
    </source>
</reference>
<feature type="region of interest" description="Disordered" evidence="1">
    <location>
        <begin position="174"/>
        <end position="251"/>
    </location>
</feature>
<dbReference type="EMBL" id="CP114202">
    <property type="protein sequence ID" value="WAT94966.1"/>
    <property type="molecule type" value="Genomic_DNA"/>
</dbReference>
<dbReference type="RefSeq" id="WP_159484181.1">
    <property type="nucleotide sequence ID" value="NZ_BLIP01000001.1"/>
</dbReference>
<dbReference type="Proteomes" id="UP001210609">
    <property type="component" value="Chromosome"/>
</dbReference>
<sequence length="251" mass="27166">MNPREAAELLGHCAAFDNRKPSQGAAVAWAAALHDVPLDADAKAAVASYYTTAPKDPDGKLWILPHHVRTLRSKIRSQRLENFQYEPIGDESTAEYLARYRGQVQAIASGRVAPATGHLALEGGPHPTFVRELEARGYEVGREVPDSDEESLAASVRRAGPLGVECPACQAAIGRPCKAPGTSSKQPIGKPRSKPHTARIRAASGQSELTAEQRAREEERRREASRLALARMQADEDIPDVEVVEHDDAAS</sequence>
<gene>
    <name evidence="3" type="ORF">Sliba_05770</name>
    <name evidence="4" type="ORF">STRLI_000638</name>
</gene>
<feature type="domain" description="DNA-binding phage zinc finger" evidence="2">
    <location>
        <begin position="156"/>
        <end position="212"/>
    </location>
</feature>
<proteinExistence type="predicted"/>
<dbReference type="Proteomes" id="UP000429552">
    <property type="component" value="Unassembled WGS sequence"/>
</dbReference>
<accession>A0A640TAB9</accession>
<evidence type="ECO:0000313" key="3">
    <source>
        <dbReference type="EMBL" id="GFE20124.1"/>
    </source>
</evidence>
<protein>
    <recommendedName>
        <fullName evidence="2">DNA-binding phage zinc finger domain-containing protein</fullName>
    </recommendedName>
</protein>
<dbReference type="AlphaFoldDB" id="A0A640TAB9"/>
<evidence type="ECO:0000256" key="1">
    <source>
        <dbReference type="SAM" id="MobiDB-lite"/>
    </source>
</evidence>
<evidence type="ECO:0000313" key="5">
    <source>
        <dbReference type="Proteomes" id="UP000429552"/>
    </source>
</evidence>
<evidence type="ECO:0000259" key="2">
    <source>
        <dbReference type="Pfam" id="PF24623"/>
    </source>
</evidence>
<dbReference type="InterPro" id="IPR056911">
    <property type="entry name" value="Phage_Znf_bind_put"/>
</dbReference>
<dbReference type="EMBL" id="BLIP01000001">
    <property type="protein sequence ID" value="GFE20124.1"/>
    <property type="molecule type" value="Genomic_DNA"/>
</dbReference>
<feature type="compositionally biased region" description="Basic and acidic residues" evidence="1">
    <location>
        <begin position="211"/>
        <end position="225"/>
    </location>
</feature>
<evidence type="ECO:0000313" key="6">
    <source>
        <dbReference type="Proteomes" id="UP001210609"/>
    </source>
</evidence>
<organism evidence="3 5">
    <name type="scientific">Streptomyces nigrescens</name>
    <dbReference type="NCBI Taxonomy" id="1920"/>
    <lineage>
        <taxon>Bacteria</taxon>
        <taxon>Bacillati</taxon>
        <taxon>Actinomycetota</taxon>
        <taxon>Actinomycetes</taxon>
        <taxon>Kitasatosporales</taxon>
        <taxon>Streptomycetaceae</taxon>
        <taxon>Streptomyces</taxon>
    </lineage>
</organism>
<reference evidence="3 5" key="1">
    <citation type="submission" date="2019-12" db="EMBL/GenBank/DDBJ databases">
        <title>Whole genome shotgun sequence of Streptomyces libani subsp. libani NBRC 13452.</title>
        <authorList>
            <person name="Ichikawa N."/>
            <person name="Kimura A."/>
            <person name="Kitahashi Y."/>
            <person name="Komaki H."/>
            <person name="Tamura T."/>
        </authorList>
    </citation>
    <scope>NUCLEOTIDE SEQUENCE [LARGE SCALE GENOMIC DNA]</scope>
    <source>
        <strain evidence="3 5">NBRC 13452</strain>
    </source>
</reference>
<dbReference type="Pfam" id="PF24623">
    <property type="entry name" value="Phage_zn_bind_8"/>
    <property type="match status" value="1"/>
</dbReference>
<evidence type="ECO:0000313" key="4">
    <source>
        <dbReference type="EMBL" id="WAT94966.1"/>
    </source>
</evidence>
<keyword evidence="6" id="KW-1185">Reference proteome</keyword>